<evidence type="ECO:0000313" key="3">
    <source>
        <dbReference type="Proteomes" id="UP000838756"/>
    </source>
</evidence>
<dbReference type="AlphaFoldDB" id="A0A8S4S340"/>
<reference evidence="2" key="1">
    <citation type="submission" date="2022-03" db="EMBL/GenBank/DDBJ databases">
        <authorList>
            <person name="Lindestad O."/>
        </authorList>
    </citation>
    <scope>NUCLEOTIDE SEQUENCE</scope>
</reference>
<proteinExistence type="predicted"/>
<feature type="transmembrane region" description="Helical" evidence="1">
    <location>
        <begin position="57"/>
        <end position="79"/>
    </location>
</feature>
<dbReference type="Proteomes" id="UP000838756">
    <property type="component" value="Unassembled WGS sequence"/>
</dbReference>
<name>A0A8S4S340_9NEOP</name>
<accession>A0A8S4S340</accession>
<keyword evidence="1" id="KW-0812">Transmembrane</keyword>
<protein>
    <submittedName>
        <fullName evidence="2">Jg17991 protein</fullName>
    </submittedName>
</protein>
<organism evidence="2 3">
    <name type="scientific">Pararge aegeria aegeria</name>
    <dbReference type="NCBI Taxonomy" id="348720"/>
    <lineage>
        <taxon>Eukaryota</taxon>
        <taxon>Metazoa</taxon>
        <taxon>Ecdysozoa</taxon>
        <taxon>Arthropoda</taxon>
        <taxon>Hexapoda</taxon>
        <taxon>Insecta</taxon>
        <taxon>Pterygota</taxon>
        <taxon>Neoptera</taxon>
        <taxon>Endopterygota</taxon>
        <taxon>Lepidoptera</taxon>
        <taxon>Glossata</taxon>
        <taxon>Ditrysia</taxon>
        <taxon>Papilionoidea</taxon>
        <taxon>Nymphalidae</taxon>
        <taxon>Satyrinae</taxon>
        <taxon>Satyrini</taxon>
        <taxon>Parargina</taxon>
        <taxon>Pararge</taxon>
    </lineage>
</organism>
<sequence length="90" mass="9706">MRIAGSAVAKENAYVIHDHSVKSERPRRRNDWSTSRFLVAVEFFVTEPCLFLPLSSIVAILCSGLMGVVAGAITGALGLEPTPQIDGHRA</sequence>
<keyword evidence="1" id="KW-1133">Transmembrane helix</keyword>
<evidence type="ECO:0000313" key="2">
    <source>
        <dbReference type="EMBL" id="CAH2244519.1"/>
    </source>
</evidence>
<keyword evidence="1" id="KW-0472">Membrane</keyword>
<dbReference type="EMBL" id="CAKXAJ010025830">
    <property type="protein sequence ID" value="CAH2244519.1"/>
    <property type="molecule type" value="Genomic_DNA"/>
</dbReference>
<comment type="caution">
    <text evidence="2">The sequence shown here is derived from an EMBL/GenBank/DDBJ whole genome shotgun (WGS) entry which is preliminary data.</text>
</comment>
<gene>
    <name evidence="2" type="primary">jg17991</name>
    <name evidence="2" type="ORF">PAEG_LOCUS20458</name>
</gene>
<keyword evidence="3" id="KW-1185">Reference proteome</keyword>
<evidence type="ECO:0000256" key="1">
    <source>
        <dbReference type="SAM" id="Phobius"/>
    </source>
</evidence>